<gene>
    <name evidence="2" type="ORF">C3Y98_07920</name>
</gene>
<organism evidence="2 3">
    <name type="scientific">Methylotenera oryzisoli</name>
    <dbReference type="NCBI Taxonomy" id="2080758"/>
    <lineage>
        <taxon>Bacteria</taxon>
        <taxon>Pseudomonadati</taxon>
        <taxon>Pseudomonadota</taxon>
        <taxon>Betaproteobacteria</taxon>
        <taxon>Nitrosomonadales</taxon>
        <taxon>Methylophilaceae</taxon>
        <taxon>Methylotenera</taxon>
    </lineage>
</organism>
<evidence type="ECO:0000256" key="1">
    <source>
        <dbReference type="SAM" id="Phobius"/>
    </source>
</evidence>
<dbReference type="RefSeq" id="WP_167759924.1">
    <property type="nucleotide sequence ID" value="NZ_PQVH01000009.1"/>
</dbReference>
<keyword evidence="1" id="KW-0812">Transmembrane</keyword>
<keyword evidence="1" id="KW-0472">Membrane</keyword>
<reference evidence="2 3" key="1">
    <citation type="submission" date="2018-02" db="EMBL/GenBank/DDBJ databases">
        <title>A novel lanthanide dependent methylotroph, Methylotenera sp. La3113.</title>
        <authorList>
            <person name="Lv H."/>
            <person name="Tani A."/>
        </authorList>
    </citation>
    <scope>NUCLEOTIDE SEQUENCE [LARGE SCALE GENOMIC DNA]</scope>
    <source>
        <strain evidence="2 3">La3113</strain>
    </source>
</reference>
<evidence type="ECO:0000313" key="2">
    <source>
        <dbReference type="EMBL" id="TFW71187.1"/>
    </source>
</evidence>
<accession>A0A4Y9VS50</accession>
<comment type="caution">
    <text evidence="2">The sequence shown here is derived from an EMBL/GenBank/DDBJ whole genome shotgun (WGS) entry which is preliminary data.</text>
</comment>
<evidence type="ECO:0000313" key="3">
    <source>
        <dbReference type="Proteomes" id="UP000297706"/>
    </source>
</evidence>
<keyword evidence="1" id="KW-1133">Transmembrane helix</keyword>
<sequence>MTRMTTKSAKREKTRVVATPNPYVMVVFTAVIAGIFSIIGSYYTADFQTREVIAQKQFENRMLAYTAFLENTDHTKAPAISQILTIGSMADHLATDGEIQEFEDRTAHFLKNYSSQDIFWQLNADLNSLRLQGTPRVAEICDDILKSLLLRDDEIIWSKYPAKLVAALNSWNSAQDKGQAYGWTERVSSDERLMIVIISKLNQALIDQLRKEIHGEST</sequence>
<dbReference type="Proteomes" id="UP000297706">
    <property type="component" value="Unassembled WGS sequence"/>
</dbReference>
<dbReference type="AlphaFoldDB" id="A0A4Y9VS50"/>
<proteinExistence type="predicted"/>
<keyword evidence="3" id="KW-1185">Reference proteome</keyword>
<feature type="transmembrane region" description="Helical" evidence="1">
    <location>
        <begin position="21"/>
        <end position="43"/>
    </location>
</feature>
<protein>
    <submittedName>
        <fullName evidence="2">Uncharacterized protein</fullName>
    </submittedName>
</protein>
<dbReference type="EMBL" id="PQVH01000009">
    <property type="protein sequence ID" value="TFW71187.1"/>
    <property type="molecule type" value="Genomic_DNA"/>
</dbReference>
<name>A0A4Y9VS50_9PROT</name>